<keyword evidence="10 17" id="KW-0472">Membrane</keyword>
<dbReference type="EMBL" id="JABSTU010000011">
    <property type="protein sequence ID" value="KAH8010145.1"/>
    <property type="molecule type" value="Genomic_DNA"/>
</dbReference>
<evidence type="ECO:0000313" key="18">
    <source>
        <dbReference type="EMBL" id="KAH8010145.1"/>
    </source>
</evidence>
<keyword evidence="8 15" id="KW-0915">Sodium</keyword>
<dbReference type="SUPFAM" id="SSF161070">
    <property type="entry name" value="SNF-like"/>
    <property type="match status" value="1"/>
</dbReference>
<keyword evidence="5" id="KW-0769">Symport</keyword>
<keyword evidence="3" id="KW-0813">Transport</keyword>
<feature type="transmembrane region" description="Helical" evidence="17">
    <location>
        <begin position="29"/>
        <end position="51"/>
    </location>
</feature>
<dbReference type="InterPro" id="IPR000175">
    <property type="entry name" value="Na/ntran_symport"/>
</dbReference>
<dbReference type="AlphaFoldDB" id="A0A9J6D7X5"/>
<keyword evidence="19" id="KW-1185">Reference proteome</keyword>
<comment type="similarity">
    <text evidence="2">Belongs to the sodium:neurotransmitter symporter (SNF) (TC 2.A.22) family.</text>
</comment>
<dbReference type="Pfam" id="PF00209">
    <property type="entry name" value="SNF"/>
    <property type="match status" value="1"/>
</dbReference>
<dbReference type="PRINTS" id="PR00176">
    <property type="entry name" value="NANEUSMPORT"/>
</dbReference>
<dbReference type="GO" id="GO:0005886">
    <property type="term" value="C:plasma membrane"/>
    <property type="evidence" value="ECO:0007669"/>
    <property type="project" value="TreeGrafter"/>
</dbReference>
<dbReference type="Proteomes" id="UP000821866">
    <property type="component" value="Chromosome 9"/>
</dbReference>
<dbReference type="PANTHER" id="PTHR11616:SF321">
    <property type="entry name" value="SODIUM-DEPENDENT NUTRIENT AMINO ACID TRANSPORTER 1-RELATED"/>
    <property type="match status" value="1"/>
</dbReference>
<evidence type="ECO:0000256" key="6">
    <source>
        <dbReference type="ARBA" id="ARBA00022970"/>
    </source>
</evidence>
<dbReference type="PROSITE" id="PS50267">
    <property type="entry name" value="NA_NEUROTRAN_SYMP_3"/>
    <property type="match status" value="1"/>
</dbReference>
<comment type="function">
    <text evidence="13">Unusual broad substrate spectrum amino acid:sodium cotransporter that promotes absorption of the D isomers of essential amino acids. Neutral amino acids are the preferred substrates, especially methionine and phenylalanine.</text>
</comment>
<keyword evidence="12" id="KW-0739">Sodium transport</keyword>
<keyword evidence="4 17" id="KW-0812">Transmembrane</keyword>
<dbReference type="GO" id="GO:0089718">
    <property type="term" value="P:amino acid import across plasma membrane"/>
    <property type="evidence" value="ECO:0007669"/>
    <property type="project" value="TreeGrafter"/>
</dbReference>
<dbReference type="VEuPathDB" id="VectorBase:LOC119177791"/>
<feature type="transmembrane region" description="Helical" evidence="17">
    <location>
        <begin position="130"/>
        <end position="155"/>
    </location>
</feature>
<feature type="transmembrane region" description="Helical" evidence="17">
    <location>
        <begin position="93"/>
        <end position="118"/>
    </location>
</feature>
<keyword evidence="7 17" id="KW-1133">Transmembrane helix</keyword>
<dbReference type="PANTHER" id="PTHR11616">
    <property type="entry name" value="SODIUM/CHLORIDE DEPENDENT TRANSPORTER"/>
    <property type="match status" value="1"/>
</dbReference>
<evidence type="ECO:0000256" key="17">
    <source>
        <dbReference type="SAM" id="Phobius"/>
    </source>
</evidence>
<comment type="subcellular location">
    <subcellularLocation>
        <location evidence="1">Membrane</location>
        <topology evidence="1">Multi-pass membrane protein</topology>
    </subcellularLocation>
</comment>
<evidence type="ECO:0000256" key="1">
    <source>
        <dbReference type="ARBA" id="ARBA00004141"/>
    </source>
</evidence>
<evidence type="ECO:0000256" key="12">
    <source>
        <dbReference type="ARBA" id="ARBA00023201"/>
    </source>
</evidence>
<keyword evidence="6" id="KW-0029">Amino-acid transport</keyword>
<feature type="transmembrane region" description="Helical" evidence="17">
    <location>
        <begin position="245"/>
        <end position="265"/>
    </location>
</feature>
<evidence type="ECO:0000256" key="5">
    <source>
        <dbReference type="ARBA" id="ARBA00022847"/>
    </source>
</evidence>
<accession>A0A9J6D7X5</accession>
<feature type="region of interest" description="Disordered" evidence="16">
    <location>
        <begin position="397"/>
        <end position="422"/>
    </location>
</feature>
<evidence type="ECO:0000256" key="2">
    <source>
        <dbReference type="ARBA" id="ARBA00006459"/>
    </source>
</evidence>
<proteinExistence type="inferred from homology"/>
<name>A0A9J6D7X5_RHIMP</name>
<evidence type="ECO:0000256" key="13">
    <source>
        <dbReference type="ARBA" id="ARBA00037785"/>
    </source>
</evidence>
<evidence type="ECO:0000256" key="7">
    <source>
        <dbReference type="ARBA" id="ARBA00022989"/>
    </source>
</evidence>
<evidence type="ECO:0000256" key="9">
    <source>
        <dbReference type="ARBA" id="ARBA00023065"/>
    </source>
</evidence>
<feature type="transmembrane region" description="Helical" evidence="17">
    <location>
        <begin position="206"/>
        <end position="225"/>
    </location>
</feature>
<dbReference type="GO" id="GO:0005283">
    <property type="term" value="F:amino acid:sodium symporter activity"/>
    <property type="evidence" value="ECO:0007669"/>
    <property type="project" value="TreeGrafter"/>
</dbReference>
<evidence type="ECO:0000256" key="4">
    <source>
        <dbReference type="ARBA" id="ARBA00022692"/>
    </source>
</evidence>
<evidence type="ECO:0000256" key="14">
    <source>
        <dbReference type="ARBA" id="ARBA00040215"/>
    </source>
</evidence>
<evidence type="ECO:0000256" key="15">
    <source>
        <dbReference type="PIRSR" id="PIRSR600175-1"/>
    </source>
</evidence>
<keyword evidence="15" id="KW-0479">Metal-binding</keyword>
<feature type="binding site" evidence="15">
    <location>
        <position position="105"/>
    </location>
    <ligand>
        <name>Na(+)</name>
        <dbReference type="ChEBI" id="CHEBI:29101"/>
        <label>1</label>
    </ligand>
</feature>
<dbReference type="GO" id="GO:0015179">
    <property type="term" value="F:L-amino acid transmembrane transporter activity"/>
    <property type="evidence" value="ECO:0007669"/>
    <property type="project" value="TreeGrafter"/>
</dbReference>
<feature type="binding site" evidence="15">
    <location>
        <position position="4"/>
    </location>
    <ligand>
        <name>Na(+)</name>
        <dbReference type="ChEBI" id="CHEBI:29101"/>
        <label>1</label>
    </ligand>
</feature>
<evidence type="ECO:0000256" key="8">
    <source>
        <dbReference type="ARBA" id="ARBA00023053"/>
    </source>
</evidence>
<reference evidence="18" key="2">
    <citation type="submission" date="2021-09" db="EMBL/GenBank/DDBJ databases">
        <authorList>
            <person name="Jia N."/>
            <person name="Wang J."/>
            <person name="Shi W."/>
            <person name="Du L."/>
            <person name="Sun Y."/>
            <person name="Zhan W."/>
            <person name="Jiang J."/>
            <person name="Wang Q."/>
            <person name="Zhang B."/>
            <person name="Ji P."/>
            <person name="Sakyi L.B."/>
            <person name="Cui X."/>
            <person name="Yuan T."/>
            <person name="Jiang B."/>
            <person name="Yang W."/>
            <person name="Lam T.T.-Y."/>
            <person name="Chang Q."/>
            <person name="Ding S."/>
            <person name="Wang X."/>
            <person name="Zhu J."/>
            <person name="Ruan X."/>
            <person name="Zhao L."/>
            <person name="Wei J."/>
            <person name="Que T."/>
            <person name="Du C."/>
            <person name="Cheng J."/>
            <person name="Dai P."/>
            <person name="Han X."/>
            <person name="Huang E."/>
            <person name="Gao Y."/>
            <person name="Liu J."/>
            <person name="Shao H."/>
            <person name="Ye R."/>
            <person name="Li L."/>
            <person name="Wei W."/>
            <person name="Wang X."/>
            <person name="Wang C."/>
            <person name="Huo Q."/>
            <person name="Li W."/>
            <person name="Guo W."/>
            <person name="Chen H."/>
            <person name="Chen S."/>
            <person name="Zhou L."/>
            <person name="Zhou L."/>
            <person name="Ni X."/>
            <person name="Tian J."/>
            <person name="Zhou Y."/>
            <person name="Sheng Y."/>
            <person name="Liu T."/>
            <person name="Pan Y."/>
            <person name="Xia L."/>
            <person name="Li J."/>
            <person name="Zhao F."/>
            <person name="Cao W."/>
        </authorList>
    </citation>
    <scope>NUCLEOTIDE SEQUENCE</scope>
    <source>
        <strain evidence="18">Rmic-2018</strain>
        <tissue evidence="18">Larvae</tissue>
    </source>
</reference>
<evidence type="ECO:0000256" key="16">
    <source>
        <dbReference type="SAM" id="MobiDB-lite"/>
    </source>
</evidence>
<protein>
    <recommendedName>
        <fullName evidence="14">Sodium-dependent nutrient amino acid transporter 1</fullName>
    </recommendedName>
</protein>
<dbReference type="GO" id="GO:0046872">
    <property type="term" value="F:metal ion binding"/>
    <property type="evidence" value="ECO:0007669"/>
    <property type="project" value="UniProtKB-KW"/>
</dbReference>
<gene>
    <name evidence="18" type="ORF">HPB51_025416</name>
</gene>
<evidence type="ECO:0000256" key="11">
    <source>
        <dbReference type="ARBA" id="ARBA00023180"/>
    </source>
</evidence>
<evidence type="ECO:0000313" key="19">
    <source>
        <dbReference type="Proteomes" id="UP000821866"/>
    </source>
</evidence>
<keyword evidence="9" id="KW-0406">Ion transport</keyword>
<evidence type="ECO:0000256" key="10">
    <source>
        <dbReference type="ARBA" id="ARBA00023136"/>
    </source>
</evidence>
<organism evidence="18 19">
    <name type="scientific">Rhipicephalus microplus</name>
    <name type="common">Cattle tick</name>
    <name type="synonym">Boophilus microplus</name>
    <dbReference type="NCBI Taxonomy" id="6941"/>
    <lineage>
        <taxon>Eukaryota</taxon>
        <taxon>Metazoa</taxon>
        <taxon>Ecdysozoa</taxon>
        <taxon>Arthropoda</taxon>
        <taxon>Chelicerata</taxon>
        <taxon>Arachnida</taxon>
        <taxon>Acari</taxon>
        <taxon>Parasitiformes</taxon>
        <taxon>Ixodida</taxon>
        <taxon>Ixodoidea</taxon>
        <taxon>Ixodidae</taxon>
        <taxon>Rhipicephalinae</taxon>
        <taxon>Rhipicephalus</taxon>
        <taxon>Boophilus</taxon>
    </lineage>
</organism>
<reference evidence="18" key="1">
    <citation type="journal article" date="2020" name="Cell">
        <title>Large-Scale Comparative Analyses of Tick Genomes Elucidate Their Genetic Diversity and Vector Capacities.</title>
        <authorList>
            <consortium name="Tick Genome and Microbiome Consortium (TIGMIC)"/>
            <person name="Jia N."/>
            <person name="Wang J."/>
            <person name="Shi W."/>
            <person name="Du L."/>
            <person name="Sun Y."/>
            <person name="Zhan W."/>
            <person name="Jiang J.F."/>
            <person name="Wang Q."/>
            <person name="Zhang B."/>
            <person name="Ji P."/>
            <person name="Bell-Sakyi L."/>
            <person name="Cui X.M."/>
            <person name="Yuan T.T."/>
            <person name="Jiang B.G."/>
            <person name="Yang W.F."/>
            <person name="Lam T.T."/>
            <person name="Chang Q.C."/>
            <person name="Ding S.J."/>
            <person name="Wang X.J."/>
            <person name="Zhu J.G."/>
            <person name="Ruan X.D."/>
            <person name="Zhao L."/>
            <person name="Wei J.T."/>
            <person name="Ye R.Z."/>
            <person name="Que T.C."/>
            <person name="Du C.H."/>
            <person name="Zhou Y.H."/>
            <person name="Cheng J.X."/>
            <person name="Dai P.F."/>
            <person name="Guo W.B."/>
            <person name="Han X.H."/>
            <person name="Huang E.J."/>
            <person name="Li L.F."/>
            <person name="Wei W."/>
            <person name="Gao Y.C."/>
            <person name="Liu J.Z."/>
            <person name="Shao H.Z."/>
            <person name="Wang X."/>
            <person name="Wang C.C."/>
            <person name="Yang T.C."/>
            <person name="Huo Q.B."/>
            <person name="Li W."/>
            <person name="Chen H.Y."/>
            <person name="Chen S.E."/>
            <person name="Zhou L.G."/>
            <person name="Ni X.B."/>
            <person name="Tian J.H."/>
            <person name="Sheng Y."/>
            <person name="Liu T."/>
            <person name="Pan Y.S."/>
            <person name="Xia L.Y."/>
            <person name="Li J."/>
            <person name="Zhao F."/>
            <person name="Cao W.C."/>
        </authorList>
    </citation>
    <scope>NUCLEOTIDE SEQUENCE</scope>
    <source>
        <strain evidence="18">Rmic-2018</strain>
    </source>
</reference>
<feature type="transmembrane region" description="Helical" evidence="17">
    <location>
        <begin position="167"/>
        <end position="185"/>
    </location>
</feature>
<evidence type="ECO:0000256" key="3">
    <source>
        <dbReference type="ARBA" id="ARBA00022448"/>
    </source>
</evidence>
<keyword evidence="11" id="KW-0325">Glycoprotein</keyword>
<sequence>MFHSIGLSVGTLSFLGSHNRFDWPILGTAVRITTADFLFSLFAACTVFSIYGHLTDAFPVEIIDLASWGTKYAFVTFPECAEFLPWSRLWMSAFYVMIAVGTLGSASLSFATAAYSLADLHPALFEHRTFWLAISCAACFVICMPLSLLGIVSNFRSPVSHAVYTDIVPWIGFAETITVAYAYGLERFADDVYFTFNERPQVFLQFCWRCICPTTLMLMSLVSLVARASLLRTAPPGSEWANPVIMFVFGSVIVIVGAFVLHALAENKYDLYAAMEPEPGYGPKDPDQMARYVAFLAERNALPAGRHPLSSSSKASLARPSMALEHANEEYFGAQYTEVIESAPTVNDKSPDVIANFQRANAASDALVLPTTSTVPTTATGDTSRATTTATNTALEPTTATTLNDGKDTSNTPDHVDKVNKP</sequence>
<comment type="caution">
    <text evidence="18">The sequence shown here is derived from an EMBL/GenBank/DDBJ whole genome shotgun (WGS) entry which is preliminary data.</text>
</comment>
<dbReference type="InterPro" id="IPR037272">
    <property type="entry name" value="SNS_sf"/>
</dbReference>